<dbReference type="Proteomes" id="UP000021053">
    <property type="component" value="Unassembled WGS sequence"/>
</dbReference>
<reference evidence="5 6" key="1">
    <citation type="submission" date="2013-07" db="EMBL/GenBank/DDBJ databases">
        <authorList>
            <consortium name="DOE Joint Genome Institute"/>
            <person name="Eisen J."/>
            <person name="Huntemann M."/>
            <person name="Han J."/>
            <person name="Chen A."/>
            <person name="Kyrpides N."/>
            <person name="Mavromatis K."/>
            <person name="Markowitz V."/>
            <person name="Palaniappan K."/>
            <person name="Ivanova N."/>
            <person name="Schaumberg A."/>
            <person name="Pati A."/>
            <person name="Liolios K."/>
            <person name="Nordberg H.P."/>
            <person name="Cantor M.N."/>
            <person name="Hua S.X."/>
            <person name="Woyke T."/>
        </authorList>
    </citation>
    <scope>NUCLEOTIDE SEQUENCE [LARGE SCALE GENOMIC DNA]</scope>
    <source>
        <strain evidence="5 6">DSM 44712</strain>
    </source>
</reference>
<evidence type="ECO:0000259" key="4">
    <source>
        <dbReference type="Pfam" id="PF13649"/>
    </source>
</evidence>
<evidence type="ECO:0000313" key="5">
    <source>
        <dbReference type="EMBL" id="EXG81131.1"/>
    </source>
</evidence>
<evidence type="ECO:0000256" key="1">
    <source>
        <dbReference type="ARBA" id="ARBA00022603"/>
    </source>
</evidence>
<dbReference type="InterPro" id="IPR041698">
    <property type="entry name" value="Methyltransf_25"/>
</dbReference>
<dbReference type="Pfam" id="PF13649">
    <property type="entry name" value="Methyltransf_25"/>
    <property type="match status" value="1"/>
</dbReference>
<dbReference type="PANTHER" id="PTHR43464">
    <property type="entry name" value="METHYLTRANSFERASE"/>
    <property type="match status" value="1"/>
</dbReference>
<keyword evidence="3" id="KW-0949">S-adenosyl-L-methionine</keyword>
<dbReference type="AlphaFoldDB" id="A0A011AGJ0"/>
<dbReference type="Gene3D" id="2.20.25.110">
    <property type="entry name" value="S-adenosyl-L-methionine-dependent methyltransferases"/>
    <property type="match status" value="1"/>
</dbReference>
<proteinExistence type="predicted"/>
<dbReference type="SUPFAM" id="SSF53335">
    <property type="entry name" value="S-adenosyl-L-methionine-dependent methyltransferases"/>
    <property type="match status" value="1"/>
</dbReference>
<dbReference type="EMBL" id="JFBT01000001">
    <property type="protein sequence ID" value="EXG81131.1"/>
    <property type="molecule type" value="Genomic_DNA"/>
</dbReference>
<dbReference type="OrthoDB" id="9811589at2"/>
<gene>
    <name evidence="5" type="ORF">CryarDRAFT_2235</name>
</gene>
<keyword evidence="2 5" id="KW-0808">Transferase</keyword>
<keyword evidence="6" id="KW-1185">Reference proteome</keyword>
<evidence type="ECO:0000256" key="3">
    <source>
        <dbReference type="ARBA" id="ARBA00022691"/>
    </source>
</evidence>
<dbReference type="InterPro" id="IPR029063">
    <property type="entry name" value="SAM-dependent_MTases_sf"/>
</dbReference>
<dbReference type="HOGENOM" id="CLU_069129_5_0_11"/>
<dbReference type="GO" id="GO:0032259">
    <property type="term" value="P:methylation"/>
    <property type="evidence" value="ECO:0007669"/>
    <property type="project" value="UniProtKB-KW"/>
</dbReference>
<evidence type="ECO:0000256" key="2">
    <source>
        <dbReference type="ARBA" id="ARBA00022679"/>
    </source>
</evidence>
<name>A0A011AGJ0_9ACTN</name>
<dbReference type="CDD" id="cd02440">
    <property type="entry name" value="AdoMet_MTases"/>
    <property type="match status" value="1"/>
</dbReference>
<feature type="domain" description="Methyltransferase" evidence="4">
    <location>
        <begin position="43"/>
        <end position="134"/>
    </location>
</feature>
<evidence type="ECO:0000313" key="6">
    <source>
        <dbReference type="Proteomes" id="UP000021053"/>
    </source>
</evidence>
<comment type="caution">
    <text evidence="5">The sequence shown here is derived from an EMBL/GenBank/DDBJ whole genome shotgun (WGS) entry which is preliminary data.</text>
</comment>
<organism evidence="5 6">
    <name type="scientific">Cryptosporangium arvum DSM 44712</name>
    <dbReference type="NCBI Taxonomy" id="927661"/>
    <lineage>
        <taxon>Bacteria</taxon>
        <taxon>Bacillati</taxon>
        <taxon>Actinomycetota</taxon>
        <taxon>Actinomycetes</taxon>
        <taxon>Cryptosporangiales</taxon>
        <taxon>Cryptosporangiaceae</taxon>
        <taxon>Cryptosporangium</taxon>
    </lineage>
</organism>
<dbReference type="GO" id="GO:0008168">
    <property type="term" value="F:methyltransferase activity"/>
    <property type="evidence" value="ECO:0007669"/>
    <property type="project" value="UniProtKB-KW"/>
</dbReference>
<accession>A0A011AGJ0</accession>
<dbReference type="RefSeq" id="WP_051570023.1">
    <property type="nucleotide sequence ID" value="NZ_KK073874.1"/>
</dbReference>
<protein>
    <submittedName>
        <fullName evidence="5">Methyltransferase family protein</fullName>
    </submittedName>
</protein>
<dbReference type="Gene3D" id="3.40.50.150">
    <property type="entry name" value="Vaccinia Virus protein VP39"/>
    <property type="match status" value="1"/>
</dbReference>
<dbReference type="PANTHER" id="PTHR43464:SF19">
    <property type="entry name" value="UBIQUINONE BIOSYNTHESIS O-METHYLTRANSFERASE, MITOCHONDRIAL"/>
    <property type="match status" value="1"/>
</dbReference>
<keyword evidence="1 5" id="KW-0489">Methyltransferase</keyword>
<sequence length="252" mass="27061">MASDYAAMARFYDVLKAGDNYDAWAAALAEQIEARGTGGNRLLDVGCGTGVSSAAFQQQGYDVTGCDLAPEMIDVARAKDLPVEFVVADMRLLPAELGEFDVVTWIDDVANHLLGPDDLVTALRSSRERLRPGGVLVIDTNSRSTFGALFGGAIVVEHPDSFFTLLGRPADAGTDGPAQLRVVGFVRDGTAWTRSEAVVHERYYSGDEIADALRRAGFELAVALGWSRRDARLVAPASEDEHVKIVYVARAA</sequence>